<dbReference type="SUPFAM" id="SSF57756">
    <property type="entry name" value="Retrovirus zinc finger-like domains"/>
    <property type="match status" value="1"/>
</dbReference>
<dbReference type="EMBL" id="MU167287">
    <property type="protein sequence ID" value="KAG0144864.1"/>
    <property type="molecule type" value="Genomic_DNA"/>
</dbReference>
<proteinExistence type="predicted"/>
<dbReference type="OrthoDB" id="7490362at2759"/>
<keyword evidence="3" id="KW-1185">Reference proteome</keyword>
<keyword evidence="1" id="KW-0507">mRNA processing</keyword>
<evidence type="ECO:0000256" key="1">
    <source>
        <dbReference type="ARBA" id="ARBA00022664"/>
    </source>
</evidence>
<reference evidence="2" key="1">
    <citation type="submission" date="2013-11" db="EMBL/GenBank/DDBJ databases">
        <title>Genome sequence of the fusiform rust pathogen reveals effectors for host alternation and coevolution with pine.</title>
        <authorList>
            <consortium name="DOE Joint Genome Institute"/>
            <person name="Smith K."/>
            <person name="Pendleton A."/>
            <person name="Kubisiak T."/>
            <person name="Anderson C."/>
            <person name="Salamov A."/>
            <person name="Aerts A."/>
            <person name="Riley R."/>
            <person name="Clum A."/>
            <person name="Lindquist E."/>
            <person name="Ence D."/>
            <person name="Campbell M."/>
            <person name="Kronenberg Z."/>
            <person name="Feau N."/>
            <person name="Dhillon B."/>
            <person name="Hamelin R."/>
            <person name="Burleigh J."/>
            <person name="Smith J."/>
            <person name="Yandell M."/>
            <person name="Nelson C."/>
            <person name="Grigoriev I."/>
            <person name="Davis J."/>
        </authorList>
    </citation>
    <scope>NUCLEOTIDE SEQUENCE</scope>
    <source>
        <strain evidence="2">G11</strain>
    </source>
</reference>
<dbReference type="AlphaFoldDB" id="A0A9P6TAQ3"/>
<dbReference type="GO" id="GO:0008270">
    <property type="term" value="F:zinc ion binding"/>
    <property type="evidence" value="ECO:0007669"/>
    <property type="project" value="InterPro"/>
</dbReference>
<dbReference type="Gene3D" id="4.10.60.10">
    <property type="entry name" value="Zinc finger, CCHC-type"/>
    <property type="match status" value="1"/>
</dbReference>
<organism evidence="2 3">
    <name type="scientific">Cronartium quercuum f. sp. fusiforme G11</name>
    <dbReference type="NCBI Taxonomy" id="708437"/>
    <lineage>
        <taxon>Eukaryota</taxon>
        <taxon>Fungi</taxon>
        <taxon>Dikarya</taxon>
        <taxon>Basidiomycota</taxon>
        <taxon>Pucciniomycotina</taxon>
        <taxon>Pucciniomycetes</taxon>
        <taxon>Pucciniales</taxon>
        <taxon>Coleosporiaceae</taxon>
        <taxon>Cronartium</taxon>
    </lineage>
</organism>
<sequence>MFSKGPKYENPPLQCFHFLEDGHIAARCKAESATCVKCGANHDSRECKMTYQSLQYIKCIHTSIQNSAGRGIDQEAKEFSHSSMSAYCTF</sequence>
<gene>
    <name evidence="2" type="ORF">CROQUDRAFT_46621</name>
</gene>
<dbReference type="GO" id="GO:0006397">
    <property type="term" value="P:mRNA processing"/>
    <property type="evidence" value="ECO:0007669"/>
    <property type="project" value="UniProtKB-KW"/>
</dbReference>
<evidence type="ECO:0000313" key="3">
    <source>
        <dbReference type="Proteomes" id="UP000886653"/>
    </source>
</evidence>
<dbReference type="Proteomes" id="UP000886653">
    <property type="component" value="Unassembled WGS sequence"/>
</dbReference>
<name>A0A9P6TAQ3_9BASI</name>
<dbReference type="GO" id="GO:0003676">
    <property type="term" value="F:nucleic acid binding"/>
    <property type="evidence" value="ECO:0007669"/>
    <property type="project" value="InterPro"/>
</dbReference>
<accession>A0A9P6TAQ3</accession>
<evidence type="ECO:0000313" key="2">
    <source>
        <dbReference type="EMBL" id="KAG0144864.1"/>
    </source>
</evidence>
<dbReference type="InterPro" id="IPR036875">
    <property type="entry name" value="Znf_CCHC_sf"/>
</dbReference>
<protein>
    <submittedName>
        <fullName evidence="2">Uncharacterized protein</fullName>
    </submittedName>
</protein>
<comment type="caution">
    <text evidence="2">The sequence shown here is derived from an EMBL/GenBank/DDBJ whole genome shotgun (WGS) entry which is preliminary data.</text>
</comment>